<dbReference type="RefSeq" id="WP_248343379.1">
    <property type="nucleotide sequence ID" value="NZ_AP025592.1"/>
</dbReference>
<dbReference type="SUPFAM" id="SSF53098">
    <property type="entry name" value="Ribonuclease H-like"/>
    <property type="match status" value="1"/>
</dbReference>
<reference evidence="3" key="1">
    <citation type="journal article" date="2022" name="Int. J. Syst. Evol. Microbiol.">
        <title>Anaeromyxobacter oryzae sp. nov., Anaeromyxobacter diazotrophicus sp. nov. and Anaeromyxobacter paludicola sp. nov., isolated from paddy soils.</title>
        <authorList>
            <person name="Itoh H."/>
            <person name="Xu Z."/>
            <person name="Mise K."/>
            <person name="Masuda Y."/>
            <person name="Ushijima N."/>
            <person name="Hayakawa C."/>
            <person name="Shiratori Y."/>
            <person name="Senoo K."/>
        </authorList>
    </citation>
    <scope>NUCLEOTIDE SEQUENCE [LARGE SCALE GENOMIC DNA]</scope>
    <source>
        <strain evidence="3">Red630</strain>
    </source>
</reference>
<protein>
    <submittedName>
        <fullName evidence="2">3'-5' exonuclease</fullName>
    </submittedName>
</protein>
<organism evidence="2 3">
    <name type="scientific">Anaeromyxobacter paludicola</name>
    <dbReference type="NCBI Taxonomy" id="2918171"/>
    <lineage>
        <taxon>Bacteria</taxon>
        <taxon>Pseudomonadati</taxon>
        <taxon>Myxococcota</taxon>
        <taxon>Myxococcia</taxon>
        <taxon>Myxococcales</taxon>
        <taxon>Cystobacterineae</taxon>
        <taxon>Anaeromyxobacteraceae</taxon>
        <taxon>Anaeromyxobacter</taxon>
    </lineage>
</organism>
<dbReference type="InterPro" id="IPR019288">
    <property type="entry name" value="3'-5'_exonuclease_PolB-like"/>
</dbReference>
<proteinExistence type="predicted"/>
<evidence type="ECO:0000313" key="3">
    <source>
        <dbReference type="Proteomes" id="UP001162734"/>
    </source>
</evidence>
<dbReference type="Gene3D" id="3.30.420.10">
    <property type="entry name" value="Ribonuclease H-like superfamily/Ribonuclease H"/>
    <property type="match status" value="1"/>
</dbReference>
<keyword evidence="2" id="KW-0378">Hydrolase</keyword>
<evidence type="ECO:0000313" key="2">
    <source>
        <dbReference type="EMBL" id="BDG10819.1"/>
    </source>
</evidence>
<gene>
    <name evidence="2" type="ORF">AMPC_39320</name>
</gene>
<keyword evidence="2" id="KW-0540">Nuclease</keyword>
<keyword evidence="2" id="KW-0269">Exonuclease</keyword>
<keyword evidence="3" id="KW-1185">Reference proteome</keyword>
<dbReference type="InterPro" id="IPR036397">
    <property type="entry name" value="RNaseH_sf"/>
</dbReference>
<accession>A0ABN6NC45</accession>
<name>A0ABN6NC45_9BACT</name>
<feature type="domain" description="Predicted 3'-5' exonuclease PolB-like" evidence="1">
    <location>
        <begin position="47"/>
        <end position="237"/>
    </location>
</feature>
<evidence type="ECO:0000259" key="1">
    <source>
        <dbReference type="Pfam" id="PF10108"/>
    </source>
</evidence>
<sequence>MTRYLVLDLETVPDEALVRAVDGEPERPYAEQVRRIVADRRARGGRSDFLPLPFHRPVAACTLEAVERDGVLEVRDLACWTDRRGGAGERAFLEELWARLAGATTVTFHGRGFDLPVLELRSLKLGVPAPAYFREARGEGAAGHVDLLERLNCDGAATSAPLDLYAKLVGLPGKSGVGGADVQGLYAAGAHGRIGAYCMTDVLQTWLIYLRHRLVDGTLAPEGYERSVAQARDAVPRLAAARLAPEERALVLEFLERCAPFFGEEPERAARVG</sequence>
<dbReference type="InterPro" id="IPR012337">
    <property type="entry name" value="RNaseH-like_sf"/>
</dbReference>
<dbReference type="GO" id="GO:0004527">
    <property type="term" value="F:exonuclease activity"/>
    <property type="evidence" value="ECO:0007669"/>
    <property type="project" value="UniProtKB-KW"/>
</dbReference>
<dbReference type="Proteomes" id="UP001162734">
    <property type="component" value="Chromosome"/>
</dbReference>
<dbReference type="Pfam" id="PF10108">
    <property type="entry name" value="DNA_pol_B_exo2"/>
    <property type="match status" value="1"/>
</dbReference>
<dbReference type="EMBL" id="AP025592">
    <property type="protein sequence ID" value="BDG10819.1"/>
    <property type="molecule type" value="Genomic_DNA"/>
</dbReference>
<dbReference type="CDD" id="cd05782">
    <property type="entry name" value="DNA_polB_like1_exo"/>
    <property type="match status" value="1"/>
</dbReference>